<keyword evidence="1" id="KW-1133">Transmembrane helix</keyword>
<dbReference type="Proteomes" id="UP000808038">
    <property type="component" value="Unassembled WGS sequence"/>
</dbReference>
<feature type="transmembrane region" description="Helical" evidence="1">
    <location>
        <begin position="317"/>
        <end position="340"/>
    </location>
</feature>
<protein>
    <submittedName>
        <fullName evidence="5">DUF916 domain-containing protein</fullName>
    </submittedName>
</protein>
<accession>A0A4Z0RPD0</accession>
<evidence type="ECO:0000313" key="5">
    <source>
        <dbReference type="EMBL" id="MBJ7639999.1"/>
    </source>
</evidence>
<evidence type="ECO:0000256" key="1">
    <source>
        <dbReference type="SAM" id="Phobius"/>
    </source>
</evidence>
<dbReference type="EMBL" id="JAAOCX010000023">
    <property type="protein sequence ID" value="MBJ7633590.1"/>
    <property type="molecule type" value="Genomic_DNA"/>
</dbReference>
<organism evidence="5 6">
    <name type="scientific">Weissella confusa</name>
    <name type="common">Lactobacillus confusus</name>
    <dbReference type="NCBI Taxonomy" id="1583"/>
    <lineage>
        <taxon>Bacteria</taxon>
        <taxon>Bacillati</taxon>
        <taxon>Bacillota</taxon>
        <taxon>Bacilli</taxon>
        <taxon>Lactobacillales</taxon>
        <taxon>Lactobacillaceae</taxon>
        <taxon>Weissella</taxon>
    </lineage>
</organism>
<dbReference type="RefSeq" id="WP_003609222.1">
    <property type="nucleotide sequence ID" value="NZ_ALXH01000014.1"/>
</dbReference>
<keyword evidence="1" id="KW-0472">Membrane</keyword>
<dbReference type="Pfam" id="PF06030">
    <property type="entry name" value="WxLIP_PGBD"/>
    <property type="match status" value="1"/>
</dbReference>
<keyword evidence="1" id="KW-0812">Transmembrane</keyword>
<evidence type="ECO:0000313" key="4">
    <source>
        <dbReference type="EMBL" id="MBJ7633590.1"/>
    </source>
</evidence>
<evidence type="ECO:0000259" key="3">
    <source>
        <dbReference type="Pfam" id="PF11797"/>
    </source>
</evidence>
<keyword evidence="6" id="KW-1185">Reference proteome</keyword>
<dbReference type="EMBL" id="JAAOCP010000025">
    <property type="protein sequence ID" value="MBJ7639999.1"/>
    <property type="molecule type" value="Genomic_DNA"/>
</dbReference>
<reference evidence="5" key="1">
    <citation type="submission" date="2020-02" db="EMBL/GenBank/DDBJ databases">
        <authorList>
            <person name="Fontana A."/>
            <person name="Patrone V."/>
            <person name="Morelli L."/>
        </authorList>
    </citation>
    <scope>NUCLEOTIDE SEQUENCE</scope>
    <source>
        <strain evidence="4">CCUG 30943</strain>
        <strain evidence="5">CCUG 43002</strain>
    </source>
</reference>
<gene>
    <name evidence="5" type="ORF">HAU20_11535</name>
    <name evidence="4" type="ORF">HAU43_10940</name>
</gene>
<dbReference type="AlphaFoldDB" id="A0A4Z0RPD0"/>
<dbReference type="InterPro" id="IPR010317">
    <property type="entry name" value="WxLIP_PGBD"/>
</dbReference>
<comment type="caution">
    <text evidence="5">The sequence shown here is derived from an EMBL/GenBank/DDBJ whole genome shotgun (WGS) entry which is preliminary data.</text>
</comment>
<dbReference type="Pfam" id="PF11797">
    <property type="entry name" value="WxLIP_HBD"/>
    <property type="match status" value="1"/>
</dbReference>
<feature type="domain" description="WxL Interacting Protein host binding" evidence="3">
    <location>
        <begin position="174"/>
        <end position="308"/>
    </location>
</feature>
<reference evidence="5 6" key="2">
    <citation type="journal article" date="2021" name="Int. J. Food Microbiol.">
        <title>Safety demonstration of a microbial species for use in the food chain: Weissella confusa.</title>
        <authorList>
            <person name="Bourdichon F."/>
            <person name="Patrone V."/>
            <person name="Fontana A."/>
            <person name="Milani G."/>
            <person name="Morelli L."/>
        </authorList>
    </citation>
    <scope>NUCLEOTIDE SEQUENCE [LARGE SCALE GENOMIC DNA]</scope>
    <source>
        <strain evidence="4">CCUG 30943</strain>
        <strain evidence="5 6">CCUG 43002</strain>
    </source>
</reference>
<evidence type="ECO:0000313" key="6">
    <source>
        <dbReference type="Proteomes" id="UP000728106"/>
    </source>
</evidence>
<name>A0A4Z0RPD0_WEICO</name>
<proteinExistence type="predicted"/>
<dbReference type="InterPro" id="IPR021759">
    <property type="entry name" value="WxLIP_HBD"/>
</dbReference>
<sequence length="349" mass="38367">MINRKFLGALVTGLGVLVGLQTGVHADVADYEVHALIPSTQIVGNHTEAFDMVLAPGQQQEMTFVITNHTDKDIVFDISKGTAKTTVKGAVNYTAINTTFDASLPEQIGEDMQIPSTVTAKANTDTDFNVELTAPAKAWSGLLAGGIKIAPRGDVAVKKVDQTDRQGITTVDKTIGVFIRNQETLPTAKPQFESAKLEMINKKPAFGVVIRNPNGNFVNTMRLTSEVVDKSGKIVLYDDRMGLTMAPYSNMTWPINLKKEGLPSGKYTVKVTARWIRDSATGDYVDKVSDKREYVKHWQTKVNVKANETTVKQHKTWSWLDTLLAIVVAIFVIGIIVLLVKFAGLKKYR</sequence>
<dbReference type="Proteomes" id="UP000728106">
    <property type="component" value="Unassembled WGS sequence"/>
</dbReference>
<evidence type="ECO:0000259" key="2">
    <source>
        <dbReference type="Pfam" id="PF06030"/>
    </source>
</evidence>
<feature type="domain" description="WxL Interacting Protein peptidoglycan binding" evidence="2">
    <location>
        <begin position="31"/>
        <end position="149"/>
    </location>
</feature>